<accession>A0A3B1C207</accession>
<organism evidence="1">
    <name type="scientific">hydrothermal vent metagenome</name>
    <dbReference type="NCBI Taxonomy" id="652676"/>
    <lineage>
        <taxon>unclassified sequences</taxon>
        <taxon>metagenomes</taxon>
        <taxon>ecological metagenomes</taxon>
    </lineage>
</organism>
<reference evidence="1" key="1">
    <citation type="submission" date="2018-06" db="EMBL/GenBank/DDBJ databases">
        <authorList>
            <person name="Zhirakovskaya E."/>
        </authorList>
    </citation>
    <scope>NUCLEOTIDE SEQUENCE</scope>
</reference>
<gene>
    <name evidence="1" type="ORF">MNBD_NITROSPINAE04-2140</name>
</gene>
<sequence length="53" mass="5985">CHMLSGLKRRAGEEQKYITQFRVSPPEKSARPGAGAPGVVLRKAEKWILLYIF</sequence>
<evidence type="ECO:0000313" key="1">
    <source>
        <dbReference type="EMBL" id="VAX22132.1"/>
    </source>
</evidence>
<protein>
    <submittedName>
        <fullName evidence="1">Uncharacterized protein</fullName>
    </submittedName>
</protein>
<proteinExistence type="predicted"/>
<name>A0A3B1C207_9ZZZZ</name>
<dbReference type="AlphaFoldDB" id="A0A3B1C207"/>
<dbReference type="EMBL" id="UOGA01000217">
    <property type="protein sequence ID" value="VAX22132.1"/>
    <property type="molecule type" value="Genomic_DNA"/>
</dbReference>
<feature type="non-terminal residue" evidence="1">
    <location>
        <position position="1"/>
    </location>
</feature>